<comment type="caution">
    <text evidence="3">The sequence shown here is derived from an EMBL/GenBank/DDBJ whole genome shotgun (WGS) entry which is preliminary data.</text>
</comment>
<feature type="region of interest" description="Disordered" evidence="1">
    <location>
        <begin position="37"/>
        <end position="93"/>
    </location>
</feature>
<dbReference type="Proteomes" id="UP000284706">
    <property type="component" value="Unassembled WGS sequence"/>
</dbReference>
<organism evidence="3 4">
    <name type="scientific">Gymnopilus dilepis</name>
    <dbReference type="NCBI Taxonomy" id="231916"/>
    <lineage>
        <taxon>Eukaryota</taxon>
        <taxon>Fungi</taxon>
        <taxon>Dikarya</taxon>
        <taxon>Basidiomycota</taxon>
        <taxon>Agaricomycotina</taxon>
        <taxon>Agaricomycetes</taxon>
        <taxon>Agaricomycetidae</taxon>
        <taxon>Agaricales</taxon>
        <taxon>Agaricineae</taxon>
        <taxon>Hymenogastraceae</taxon>
        <taxon>Gymnopilus</taxon>
    </lineage>
</organism>
<name>A0A409XYG8_9AGAR</name>
<dbReference type="InParanoid" id="A0A409XYG8"/>
<sequence>MGKSPSNDYTSPRSGSVTLWEETLKNLDQQVEVYRSTTAQDAQHDVSQATESVPVSMPEAMSSLPSPAAKAKWQKKQQKMKYPGDKESAGENPFKQMGRGFLTILTTPVALVGAGLYGVGLMVEGTAVMLKGMGSLGLRVFVPPRKRDST</sequence>
<feature type="transmembrane region" description="Helical" evidence="2">
    <location>
        <begin position="101"/>
        <end position="123"/>
    </location>
</feature>
<reference evidence="3 4" key="1">
    <citation type="journal article" date="2018" name="Evol. Lett.">
        <title>Horizontal gene cluster transfer increased hallucinogenic mushroom diversity.</title>
        <authorList>
            <person name="Reynolds H.T."/>
            <person name="Vijayakumar V."/>
            <person name="Gluck-Thaler E."/>
            <person name="Korotkin H.B."/>
            <person name="Matheny P.B."/>
            <person name="Slot J.C."/>
        </authorList>
    </citation>
    <scope>NUCLEOTIDE SEQUENCE [LARGE SCALE GENOMIC DNA]</scope>
    <source>
        <strain evidence="3 4">SRW20</strain>
    </source>
</reference>
<evidence type="ECO:0000256" key="1">
    <source>
        <dbReference type="SAM" id="MobiDB-lite"/>
    </source>
</evidence>
<proteinExistence type="predicted"/>
<protein>
    <submittedName>
        <fullName evidence="3">Uncharacterized protein</fullName>
    </submittedName>
</protein>
<keyword evidence="2" id="KW-0812">Transmembrane</keyword>
<evidence type="ECO:0000313" key="4">
    <source>
        <dbReference type="Proteomes" id="UP000284706"/>
    </source>
</evidence>
<evidence type="ECO:0000256" key="2">
    <source>
        <dbReference type="SAM" id="Phobius"/>
    </source>
</evidence>
<feature type="compositionally biased region" description="Polar residues" evidence="1">
    <location>
        <begin position="37"/>
        <end position="53"/>
    </location>
</feature>
<dbReference type="AlphaFoldDB" id="A0A409XYG8"/>
<keyword evidence="4" id="KW-1185">Reference proteome</keyword>
<dbReference type="EMBL" id="NHYE01001411">
    <property type="protein sequence ID" value="PPQ95814.1"/>
    <property type="molecule type" value="Genomic_DNA"/>
</dbReference>
<evidence type="ECO:0000313" key="3">
    <source>
        <dbReference type="EMBL" id="PPQ95814.1"/>
    </source>
</evidence>
<keyword evidence="2" id="KW-1133">Transmembrane helix</keyword>
<gene>
    <name evidence="3" type="ORF">CVT26_015923</name>
</gene>
<accession>A0A409XYG8</accession>
<keyword evidence="2" id="KW-0472">Membrane</keyword>